<keyword evidence="2" id="KW-0575">Peroxidase</keyword>
<evidence type="ECO:0000313" key="2">
    <source>
        <dbReference type="EMBL" id="CAA9265301.1"/>
    </source>
</evidence>
<dbReference type="InterPro" id="IPR015946">
    <property type="entry name" value="KH_dom-like_a/b"/>
</dbReference>
<dbReference type="PANTHER" id="PTHR42830:SF1">
    <property type="entry name" value="OSMOTICALLY INDUCIBLE FAMILY PROTEIN"/>
    <property type="match status" value="1"/>
</dbReference>
<dbReference type="InterPro" id="IPR036102">
    <property type="entry name" value="OsmC/Ohrsf"/>
</dbReference>
<dbReference type="Gene3D" id="3.30.300.20">
    <property type="match status" value="1"/>
</dbReference>
<sequence length="144" mass="14844">MASIHRSASAHWQGSGKEGTGSLTTQSGVLKDSQYGFKTRFENGPGTNPEELIAAAHAGCFTMALAFQLSGAGHEPQALDTSAKVSLEQEGAGWKIAAVALTLKAKVPGLSQDEFQKLADAAKAGCPVSKVLNASITLDATLES</sequence>
<dbReference type="Pfam" id="PF02566">
    <property type="entry name" value="OsmC"/>
    <property type="match status" value="1"/>
</dbReference>
<evidence type="ECO:0000256" key="1">
    <source>
        <dbReference type="SAM" id="MobiDB-lite"/>
    </source>
</evidence>
<dbReference type="EMBL" id="CADCTD010000126">
    <property type="protein sequence ID" value="CAA9265301.1"/>
    <property type="molecule type" value="Genomic_DNA"/>
</dbReference>
<name>A0A6J4J1F4_9PROT</name>
<dbReference type="InterPro" id="IPR019904">
    <property type="entry name" value="Peroxiredoxin_OsmC"/>
</dbReference>
<accession>A0A6J4J1F4</accession>
<dbReference type="InterPro" id="IPR052707">
    <property type="entry name" value="OsmC_Ohr_Peroxiredoxin"/>
</dbReference>
<dbReference type="SUPFAM" id="SSF82784">
    <property type="entry name" value="OsmC-like"/>
    <property type="match status" value="1"/>
</dbReference>
<proteinExistence type="predicted"/>
<organism evidence="2">
    <name type="scientific">uncultured Craurococcus sp</name>
    <dbReference type="NCBI Taxonomy" id="1135998"/>
    <lineage>
        <taxon>Bacteria</taxon>
        <taxon>Pseudomonadati</taxon>
        <taxon>Pseudomonadota</taxon>
        <taxon>Alphaproteobacteria</taxon>
        <taxon>Acetobacterales</taxon>
        <taxon>Acetobacteraceae</taxon>
        <taxon>Craurococcus</taxon>
        <taxon>environmental samples</taxon>
    </lineage>
</organism>
<dbReference type="PANTHER" id="PTHR42830">
    <property type="entry name" value="OSMOTICALLY INDUCIBLE FAMILY PROTEIN"/>
    <property type="match status" value="1"/>
</dbReference>
<dbReference type="InterPro" id="IPR003718">
    <property type="entry name" value="OsmC/Ohr_fam"/>
</dbReference>
<dbReference type="AlphaFoldDB" id="A0A6J4J1F4"/>
<gene>
    <name evidence="2" type="ORF">AVDCRST_MAG27-3312</name>
</gene>
<keyword evidence="2" id="KW-0560">Oxidoreductase</keyword>
<dbReference type="GO" id="GO:0006979">
    <property type="term" value="P:response to oxidative stress"/>
    <property type="evidence" value="ECO:0007669"/>
    <property type="project" value="InterPro"/>
</dbReference>
<dbReference type="GO" id="GO:0004601">
    <property type="term" value="F:peroxidase activity"/>
    <property type="evidence" value="ECO:0007669"/>
    <property type="project" value="UniProtKB-KW"/>
</dbReference>
<reference evidence="2" key="1">
    <citation type="submission" date="2020-02" db="EMBL/GenBank/DDBJ databases">
        <authorList>
            <person name="Meier V. D."/>
        </authorList>
    </citation>
    <scope>NUCLEOTIDE SEQUENCE</scope>
    <source>
        <strain evidence="2">AVDCRST_MAG27</strain>
    </source>
</reference>
<dbReference type="NCBIfam" id="TIGR03562">
    <property type="entry name" value="osmo_induc_OsmC"/>
    <property type="match status" value="1"/>
</dbReference>
<dbReference type="EC" id="1.11.1.15" evidence="2"/>
<protein>
    <submittedName>
        <fullName evidence="2">Peroxiredoxin OsmC</fullName>
        <ecNumber evidence="2">1.11.1.15</ecNumber>
    </submittedName>
</protein>
<feature type="region of interest" description="Disordered" evidence="1">
    <location>
        <begin position="1"/>
        <end position="27"/>
    </location>
</feature>